<evidence type="ECO:0000313" key="2">
    <source>
        <dbReference type="EMBL" id="GAA1641864.1"/>
    </source>
</evidence>
<evidence type="ECO:0000313" key="3">
    <source>
        <dbReference type="Proteomes" id="UP001500064"/>
    </source>
</evidence>
<accession>A0ABN2FDC8</accession>
<organism evidence="2 3">
    <name type="scientific">Nonomuraea maheshkhaliensis</name>
    <dbReference type="NCBI Taxonomy" id="419590"/>
    <lineage>
        <taxon>Bacteria</taxon>
        <taxon>Bacillati</taxon>
        <taxon>Actinomycetota</taxon>
        <taxon>Actinomycetes</taxon>
        <taxon>Streptosporangiales</taxon>
        <taxon>Streptosporangiaceae</taxon>
        <taxon>Nonomuraea</taxon>
    </lineage>
</organism>
<keyword evidence="3" id="KW-1185">Reference proteome</keyword>
<comment type="caution">
    <text evidence="2">The sequence shown here is derived from an EMBL/GenBank/DDBJ whole genome shotgun (WGS) entry which is preliminary data.</text>
</comment>
<name>A0ABN2FDC8_9ACTN</name>
<dbReference type="RefSeq" id="WP_346107373.1">
    <property type="nucleotide sequence ID" value="NZ_BAAAMU010000030.1"/>
</dbReference>
<dbReference type="Proteomes" id="UP001500064">
    <property type="component" value="Unassembled WGS sequence"/>
</dbReference>
<evidence type="ECO:0000256" key="1">
    <source>
        <dbReference type="SAM" id="MobiDB-lite"/>
    </source>
</evidence>
<proteinExistence type="predicted"/>
<gene>
    <name evidence="2" type="ORF">GCM10009733_043620</name>
</gene>
<dbReference type="EMBL" id="BAAAMU010000030">
    <property type="protein sequence ID" value="GAA1641864.1"/>
    <property type="molecule type" value="Genomic_DNA"/>
</dbReference>
<feature type="region of interest" description="Disordered" evidence="1">
    <location>
        <begin position="94"/>
        <end position="113"/>
    </location>
</feature>
<sequence length="113" mass="11696">MSSPPADQDRAVFTPPGRPAGTYYRELHADGSALGALQVGTLRESPSDGGEVWAIGEGALAWITIALLRLLASYATRADETGSGEGAVEAVVIPATGDPPATPSSWRRARLPP</sequence>
<protein>
    <submittedName>
        <fullName evidence="2">Uncharacterized protein</fullName>
    </submittedName>
</protein>
<reference evidence="2 3" key="1">
    <citation type="journal article" date="2019" name="Int. J. Syst. Evol. Microbiol.">
        <title>The Global Catalogue of Microorganisms (GCM) 10K type strain sequencing project: providing services to taxonomists for standard genome sequencing and annotation.</title>
        <authorList>
            <consortium name="The Broad Institute Genomics Platform"/>
            <consortium name="The Broad Institute Genome Sequencing Center for Infectious Disease"/>
            <person name="Wu L."/>
            <person name="Ma J."/>
        </authorList>
    </citation>
    <scope>NUCLEOTIDE SEQUENCE [LARGE SCALE GENOMIC DNA]</scope>
    <source>
        <strain evidence="2 3">JCM 13929</strain>
    </source>
</reference>